<sequence length="98" mass="11623">MFAKLLKKPEHKLNEVEKLERRYDKLVDEAKMLKMELESAKEFFNNAETTFMNEAEEGITYIDVAILNKDVVEKRYCLLLKELKILKQKINELKKEAS</sequence>
<dbReference type="EMBL" id="JN638751">
    <property type="protein sequence ID" value="AEO93774.1"/>
    <property type="molecule type" value="Genomic_DNA"/>
</dbReference>
<dbReference type="RefSeq" id="YP_009015819.1">
    <property type="nucleotide sequence ID" value="NC_023719.1"/>
</dbReference>
<gene>
    <name evidence="1" type="primary">516</name>
    <name evidence="1" type="ORF">G_516</name>
</gene>
<dbReference type="KEGG" id="vg:18563730"/>
<reference evidence="1 2" key="1">
    <citation type="submission" date="2011-09" db="EMBL/GenBank/DDBJ databases">
        <authorList>
            <person name="Pope W.H."/>
            <person name="Pedulla M.L."/>
            <person name="Ford M.E."/>
            <person name="Peebles C.L."/>
            <person name="Hatfull G.H."/>
            <person name="Hendrix R.W."/>
        </authorList>
    </citation>
    <scope>NUCLEOTIDE SEQUENCE [LARGE SCALE GENOMIC DNA]</scope>
    <source>
        <strain evidence="1">G</strain>
    </source>
</reference>
<protein>
    <submittedName>
        <fullName evidence="1">Gp516</fullName>
    </submittedName>
</protein>
<name>G3MAQ7_9CAUD</name>
<organism evidence="1 2">
    <name type="scientific">Bacillus phage G</name>
    <dbReference type="NCBI Taxonomy" id="2884420"/>
    <lineage>
        <taxon>Viruses</taxon>
        <taxon>Duplodnaviria</taxon>
        <taxon>Heunggongvirae</taxon>
        <taxon>Uroviricota</taxon>
        <taxon>Caudoviricetes</taxon>
        <taxon>Donellivirus</taxon>
        <taxon>Donellivirus gee</taxon>
    </lineage>
</organism>
<dbReference type="Proteomes" id="UP000009273">
    <property type="component" value="Segment"/>
</dbReference>
<proteinExistence type="predicted"/>
<dbReference type="GeneID" id="18563730"/>
<keyword evidence="2" id="KW-1185">Reference proteome</keyword>
<evidence type="ECO:0000313" key="1">
    <source>
        <dbReference type="EMBL" id="AEO93774.1"/>
    </source>
</evidence>
<evidence type="ECO:0000313" key="2">
    <source>
        <dbReference type="Proteomes" id="UP000009273"/>
    </source>
</evidence>
<accession>G3MAQ7</accession>